<dbReference type="AlphaFoldDB" id="A0A9E8N9A8"/>
<proteinExistence type="predicted"/>
<dbReference type="RefSeq" id="WP_244821786.1">
    <property type="nucleotide sequence ID" value="NZ_CP112998.1"/>
</dbReference>
<gene>
    <name evidence="1" type="ORF">ON006_32080</name>
</gene>
<accession>A0A9E8N9A8</accession>
<evidence type="ECO:0000313" key="1">
    <source>
        <dbReference type="EMBL" id="WAC12349.1"/>
    </source>
</evidence>
<dbReference type="Proteomes" id="UP001164653">
    <property type="component" value="Chromosome"/>
</dbReference>
<reference evidence="1" key="1">
    <citation type="submission" date="2022-11" db="EMBL/GenBank/DDBJ databases">
        <title>Dyadobacter pollutisoli sp. nov., isolated from plastic dumped soil.</title>
        <authorList>
            <person name="Kim J.M."/>
            <person name="Kim K.R."/>
            <person name="Lee J.K."/>
            <person name="Hao L."/>
            <person name="Jeon C.O."/>
        </authorList>
    </citation>
    <scope>NUCLEOTIDE SEQUENCE</scope>
    <source>
        <strain evidence="1">U1</strain>
    </source>
</reference>
<dbReference type="EMBL" id="CP112998">
    <property type="protein sequence ID" value="WAC12349.1"/>
    <property type="molecule type" value="Genomic_DNA"/>
</dbReference>
<protein>
    <submittedName>
        <fullName evidence="1">Uncharacterized protein</fullName>
    </submittedName>
</protein>
<keyword evidence="2" id="KW-1185">Reference proteome</keyword>
<name>A0A9E8N9A8_9BACT</name>
<evidence type="ECO:0000313" key="2">
    <source>
        <dbReference type="Proteomes" id="UP001164653"/>
    </source>
</evidence>
<organism evidence="1 2">
    <name type="scientific">Dyadobacter pollutisoli</name>
    <dbReference type="NCBI Taxonomy" id="2910158"/>
    <lineage>
        <taxon>Bacteria</taxon>
        <taxon>Pseudomonadati</taxon>
        <taxon>Bacteroidota</taxon>
        <taxon>Cytophagia</taxon>
        <taxon>Cytophagales</taxon>
        <taxon>Spirosomataceae</taxon>
        <taxon>Dyadobacter</taxon>
    </lineage>
</organism>
<dbReference type="KEGG" id="dpf:ON006_32080"/>
<sequence length="164" mass="18805">MIIKKFYIILLITTCLLGCKPEPEETKTDLSSAFIGKYSGILAHGDAQYPRLTQERWEVEVSRLNETEVNLDVQIQLQERVNVFSPFVNTGDPDIIDFKPGKVVPEDKSLTIKEEENYLSVVKSKVRISMTGRKRDTDLLLLEVKYNYEYPGSTRSFAILLDKK</sequence>